<protein>
    <submittedName>
        <fullName evidence="9">Type II secretion system F family protein</fullName>
    </submittedName>
</protein>
<dbReference type="GO" id="GO:0005886">
    <property type="term" value="C:plasma membrane"/>
    <property type="evidence" value="ECO:0007669"/>
    <property type="project" value="UniProtKB-SubCell"/>
</dbReference>
<feature type="transmembrane region" description="Helical" evidence="6">
    <location>
        <begin position="120"/>
        <end position="137"/>
    </location>
</feature>
<sequence length="323" mass="35619">MTINPAIIVYVLIFVAVLALVEGIYLTVFGKSISLNSRMTRRLALLEKNNQNREEVLAQLRKEMGQHMNARSIPIYSILADKAQKANIAFSPVQLIGIMAGLSVFAYFGLAMGTPAAPEVRALLAVVMGVGGVYFWVNKKAKKRIALMEEQLPDAVELMVRSLRVGHPFSSAMSIVAKEIPDPLGTEFGMIGDEAAYGRDVSESLKAFAERMDNQDLRFLAVAVTIQQQSGGNLAEILEGLAKVIRSRFKLFRRVKAITAEAKWSGMFLSAFPILALLMILMLKPDYFDEVKETSAFVPAALIVAVFLVVNVIFMKMMVNIKV</sequence>
<feature type="transmembrane region" description="Helical" evidence="6">
    <location>
        <begin position="295"/>
        <end position="314"/>
    </location>
</feature>
<dbReference type="InterPro" id="IPR018076">
    <property type="entry name" value="T2SS_GspF_dom"/>
</dbReference>
<feature type="domain" description="Type II secretion system protein TadB-like N-terminal" evidence="8">
    <location>
        <begin position="1"/>
        <end position="144"/>
    </location>
</feature>
<feature type="transmembrane region" description="Helical" evidence="6">
    <location>
        <begin position="264"/>
        <end position="283"/>
    </location>
</feature>
<organism evidence="9 10">
    <name type="scientific">Gemmobacter fulvus</name>
    <dbReference type="NCBI Taxonomy" id="2840474"/>
    <lineage>
        <taxon>Bacteria</taxon>
        <taxon>Pseudomonadati</taxon>
        <taxon>Pseudomonadota</taxon>
        <taxon>Alphaproteobacteria</taxon>
        <taxon>Rhodobacterales</taxon>
        <taxon>Paracoccaceae</taxon>
        <taxon>Gemmobacter</taxon>
    </lineage>
</organism>
<dbReference type="EMBL" id="CP076361">
    <property type="protein sequence ID" value="QWK90921.1"/>
    <property type="molecule type" value="Genomic_DNA"/>
</dbReference>
<comment type="subcellular location">
    <subcellularLocation>
        <location evidence="1">Cell membrane</location>
        <topology evidence="1">Multi-pass membrane protein</topology>
    </subcellularLocation>
</comment>
<dbReference type="Pfam" id="PF00482">
    <property type="entry name" value="T2SSF"/>
    <property type="match status" value="1"/>
</dbReference>
<dbReference type="AlphaFoldDB" id="A0A975S222"/>
<dbReference type="Pfam" id="PF19360">
    <property type="entry name" value="TadB_TadC_N"/>
    <property type="match status" value="1"/>
</dbReference>
<name>A0A975S222_9RHOB</name>
<evidence type="ECO:0000256" key="5">
    <source>
        <dbReference type="ARBA" id="ARBA00023136"/>
    </source>
</evidence>
<evidence type="ECO:0000313" key="9">
    <source>
        <dbReference type="EMBL" id="QWK90921.1"/>
    </source>
</evidence>
<evidence type="ECO:0000256" key="6">
    <source>
        <dbReference type="SAM" id="Phobius"/>
    </source>
</evidence>
<dbReference type="PANTHER" id="PTHR35007:SF1">
    <property type="entry name" value="PILUS ASSEMBLY PROTEIN"/>
    <property type="match status" value="1"/>
</dbReference>
<proteinExistence type="predicted"/>
<evidence type="ECO:0000256" key="2">
    <source>
        <dbReference type="ARBA" id="ARBA00022475"/>
    </source>
</evidence>
<feature type="domain" description="Type II secretion system protein GspF" evidence="7">
    <location>
        <begin position="156"/>
        <end position="281"/>
    </location>
</feature>
<keyword evidence="3 6" id="KW-0812">Transmembrane</keyword>
<dbReference type="Gene3D" id="1.20.81.30">
    <property type="entry name" value="Type II secretion system (T2SS), domain F"/>
    <property type="match status" value="1"/>
</dbReference>
<keyword evidence="5 6" id="KW-0472">Membrane</keyword>
<dbReference type="KEGG" id="gfu:KM031_03145"/>
<dbReference type="RefSeq" id="WP_215503112.1">
    <property type="nucleotide sequence ID" value="NZ_CP076361.1"/>
</dbReference>
<keyword evidence="10" id="KW-1185">Reference proteome</keyword>
<dbReference type="InterPro" id="IPR045824">
    <property type="entry name" value="T2SS_TadB-like_N"/>
</dbReference>
<evidence type="ECO:0000259" key="8">
    <source>
        <dbReference type="Pfam" id="PF19360"/>
    </source>
</evidence>
<accession>A0A975S222</accession>
<reference evidence="9" key="1">
    <citation type="submission" date="2021-06" db="EMBL/GenBank/DDBJ databases">
        <title>Direct submission.</title>
        <authorList>
            <person name="Lee C.-S."/>
            <person name="Jin L."/>
        </authorList>
    </citation>
    <scope>NUCLEOTIDE SEQUENCE</scope>
    <source>
        <strain evidence="9">Con5</strain>
    </source>
</reference>
<dbReference type="PANTHER" id="PTHR35007">
    <property type="entry name" value="INTEGRAL MEMBRANE PROTEIN-RELATED"/>
    <property type="match status" value="1"/>
</dbReference>
<evidence type="ECO:0000313" key="10">
    <source>
        <dbReference type="Proteomes" id="UP000679352"/>
    </source>
</evidence>
<gene>
    <name evidence="9" type="ORF">KM031_03145</name>
</gene>
<keyword evidence="4 6" id="KW-1133">Transmembrane helix</keyword>
<evidence type="ECO:0000256" key="4">
    <source>
        <dbReference type="ARBA" id="ARBA00022989"/>
    </source>
</evidence>
<dbReference type="Proteomes" id="UP000679352">
    <property type="component" value="Chromosome"/>
</dbReference>
<evidence type="ECO:0000259" key="7">
    <source>
        <dbReference type="Pfam" id="PF00482"/>
    </source>
</evidence>
<evidence type="ECO:0000256" key="3">
    <source>
        <dbReference type="ARBA" id="ARBA00022692"/>
    </source>
</evidence>
<feature type="transmembrane region" description="Helical" evidence="6">
    <location>
        <begin position="6"/>
        <end position="29"/>
    </location>
</feature>
<evidence type="ECO:0000256" key="1">
    <source>
        <dbReference type="ARBA" id="ARBA00004651"/>
    </source>
</evidence>
<feature type="transmembrane region" description="Helical" evidence="6">
    <location>
        <begin position="88"/>
        <end position="108"/>
    </location>
</feature>
<keyword evidence="2" id="KW-1003">Cell membrane</keyword>
<dbReference type="InterPro" id="IPR042094">
    <property type="entry name" value="T2SS_GspF_sf"/>
</dbReference>